<organism evidence="1">
    <name type="scientific">marine sediment metagenome</name>
    <dbReference type="NCBI Taxonomy" id="412755"/>
    <lineage>
        <taxon>unclassified sequences</taxon>
        <taxon>metagenomes</taxon>
        <taxon>ecological metagenomes</taxon>
    </lineage>
</organism>
<dbReference type="AlphaFoldDB" id="A0A0F9EK29"/>
<comment type="caution">
    <text evidence="1">The sequence shown here is derived from an EMBL/GenBank/DDBJ whole genome shotgun (WGS) entry which is preliminary data.</text>
</comment>
<proteinExistence type="predicted"/>
<dbReference type="EMBL" id="LAZR01024676">
    <property type="protein sequence ID" value="KKL74374.1"/>
    <property type="molecule type" value="Genomic_DNA"/>
</dbReference>
<sequence>YPMAGTFKLGMDLDGQRQLAGLSIYPRGFHKISNVHATATTPTSHRPSGAATIHQGQSIHPSSLAAIRASTARPAARSQRNGLSFQ</sequence>
<reference evidence="1" key="1">
    <citation type="journal article" date="2015" name="Nature">
        <title>Complex archaea that bridge the gap between prokaryotes and eukaryotes.</title>
        <authorList>
            <person name="Spang A."/>
            <person name="Saw J.H."/>
            <person name="Jorgensen S.L."/>
            <person name="Zaremba-Niedzwiedzka K."/>
            <person name="Martijn J."/>
            <person name="Lind A.E."/>
            <person name="van Eijk R."/>
            <person name="Schleper C."/>
            <person name="Guy L."/>
            <person name="Ettema T.J."/>
        </authorList>
    </citation>
    <scope>NUCLEOTIDE SEQUENCE</scope>
</reference>
<evidence type="ECO:0000313" key="1">
    <source>
        <dbReference type="EMBL" id="KKL74374.1"/>
    </source>
</evidence>
<feature type="non-terminal residue" evidence="1">
    <location>
        <position position="1"/>
    </location>
</feature>
<name>A0A0F9EK29_9ZZZZ</name>
<protein>
    <submittedName>
        <fullName evidence="1">Uncharacterized protein</fullName>
    </submittedName>
</protein>
<gene>
    <name evidence="1" type="ORF">LCGC14_2065590</name>
</gene>
<accession>A0A0F9EK29</accession>